<dbReference type="Pfam" id="PF13524">
    <property type="entry name" value="Glyco_trans_1_2"/>
    <property type="match status" value="1"/>
</dbReference>
<name>A0A194AK07_9BACT</name>
<organism evidence="2 3">
    <name type="scientific">Desulfoplanes formicivorans</name>
    <dbReference type="NCBI Taxonomy" id="1592317"/>
    <lineage>
        <taxon>Bacteria</taxon>
        <taxon>Pseudomonadati</taxon>
        <taxon>Thermodesulfobacteriota</taxon>
        <taxon>Desulfovibrionia</taxon>
        <taxon>Desulfovibrionales</taxon>
        <taxon>Desulfoplanaceae</taxon>
        <taxon>Desulfoplanes</taxon>
    </lineage>
</organism>
<dbReference type="STRING" id="1592317.DPF_2117"/>
<evidence type="ECO:0000313" key="3">
    <source>
        <dbReference type="Proteomes" id="UP000095200"/>
    </source>
</evidence>
<protein>
    <recommendedName>
        <fullName evidence="1">Spore protein YkvP/CgeB glycosyl transferase-like domain-containing protein</fullName>
    </recommendedName>
</protein>
<accession>A0A194AK07</accession>
<keyword evidence="3" id="KW-1185">Reference proteome</keyword>
<dbReference type="InterPro" id="IPR055259">
    <property type="entry name" value="YkvP/CgeB_Glyco_trans-like"/>
</dbReference>
<dbReference type="Proteomes" id="UP000095200">
    <property type="component" value="Unassembled WGS sequence"/>
</dbReference>
<feature type="domain" description="Spore protein YkvP/CgeB glycosyl transferase-like" evidence="1">
    <location>
        <begin position="245"/>
        <end position="378"/>
    </location>
</feature>
<proteinExistence type="predicted"/>
<gene>
    <name evidence="2" type="ORF">DPF_2117</name>
</gene>
<dbReference type="EMBL" id="BDFE01000017">
    <property type="protein sequence ID" value="GAU09391.1"/>
    <property type="molecule type" value="Genomic_DNA"/>
</dbReference>
<comment type="caution">
    <text evidence="2">The sequence shown here is derived from an EMBL/GenBank/DDBJ whole genome shotgun (WGS) entry which is preliminary data.</text>
</comment>
<dbReference type="AlphaFoldDB" id="A0A194AK07"/>
<evidence type="ECO:0000259" key="1">
    <source>
        <dbReference type="Pfam" id="PF13524"/>
    </source>
</evidence>
<sequence length="385" mass="43678">MPRILFINMGYYLSREIPSALTKLQCPFLNFQPGRLPDGRDCELFLPRLLKAIAQYKPHMVLTVNGLGLDKDGVVAEFLNTAGIPLVVWFVDNPELFCLGCESSYPDKTIFFTCDPDGPAKVRRWVPCVTHVLPLAADTNTFKPVTTTHARKVSFAGDTWTGKIAVCHKNHFFPRVLVRQALGVARALVDQQPGDGIGFIQTRFPDIYKQALTLPPNGQNGFWHLVYWQANRLYRINCVEKILPFRPLIVGDRYWKRLLPEEHFEAHPPVAYGEEVFRLYGMSAINFACSSMQMAGAVTQRVFDVPASGGFVLTDARRQLDDLFDRGKEVVCFDSTDEIGPLIQRYLEDEGKRRNIIKAARMRIASEHTYVHRMQTLIQMVNASL</sequence>
<evidence type="ECO:0000313" key="2">
    <source>
        <dbReference type="EMBL" id="GAU09391.1"/>
    </source>
</evidence>
<reference evidence="3" key="1">
    <citation type="submission" date="2016-06" db="EMBL/GenBank/DDBJ databases">
        <title>Draft genome sequence of Desulfoplanes formicivorans strain Pf12B.</title>
        <authorList>
            <person name="Watanabe M."/>
            <person name="Kojima H."/>
            <person name="Fukui M."/>
        </authorList>
    </citation>
    <scope>NUCLEOTIDE SEQUENCE [LARGE SCALE GENOMIC DNA]</scope>
    <source>
        <strain evidence="3">Pf12B</strain>
    </source>
</reference>
<dbReference type="RefSeq" id="WP_069859624.1">
    <property type="nucleotide sequence ID" value="NZ_BDFE01000017.1"/>
</dbReference>